<dbReference type="PANTHER" id="PTHR33778">
    <property type="entry name" value="PROTEIN MGTC"/>
    <property type="match status" value="1"/>
</dbReference>
<evidence type="ECO:0000313" key="10">
    <source>
        <dbReference type="Proteomes" id="UP000321363"/>
    </source>
</evidence>
<gene>
    <name evidence="9" type="ORF">FS935_20315</name>
</gene>
<feature type="transmembrane region" description="Helical" evidence="7">
    <location>
        <begin position="42"/>
        <end position="59"/>
    </location>
</feature>
<comment type="caution">
    <text evidence="9">The sequence shown here is derived from an EMBL/GenBank/DDBJ whole genome shotgun (WGS) entry which is preliminary data.</text>
</comment>
<dbReference type="Proteomes" id="UP000321363">
    <property type="component" value="Unassembled WGS sequence"/>
</dbReference>
<keyword evidence="10" id="KW-1185">Reference proteome</keyword>
<feature type="transmembrane region" description="Helical" evidence="7">
    <location>
        <begin position="79"/>
        <end position="97"/>
    </location>
</feature>
<comment type="similarity">
    <text evidence="2">Belongs to the MgtC/SapB family.</text>
</comment>
<feature type="transmembrane region" description="Helical" evidence="7">
    <location>
        <begin position="104"/>
        <end position="122"/>
    </location>
</feature>
<evidence type="ECO:0000259" key="8">
    <source>
        <dbReference type="Pfam" id="PF02308"/>
    </source>
</evidence>
<dbReference type="EMBL" id="VOQF01000018">
    <property type="protein sequence ID" value="TXC85567.1"/>
    <property type="molecule type" value="Genomic_DNA"/>
</dbReference>
<dbReference type="PRINTS" id="PR01837">
    <property type="entry name" value="MGTCSAPBPROT"/>
</dbReference>
<accession>A0A5C6VJS3</accession>
<evidence type="ECO:0000256" key="4">
    <source>
        <dbReference type="ARBA" id="ARBA00022692"/>
    </source>
</evidence>
<reference evidence="9 10" key="1">
    <citation type="journal article" date="2005" name="Int. J. Syst. Evol. Microbiol.">
        <title>Bacillus litoralis sp. nov., isolated from a tidal flat of the Yellow Sea in Korea.</title>
        <authorList>
            <person name="Yoon J.H."/>
            <person name="Oh T.K."/>
        </authorList>
    </citation>
    <scope>NUCLEOTIDE SEQUENCE [LARGE SCALE GENOMIC DNA]</scope>
    <source>
        <strain evidence="9 10">SW-211</strain>
    </source>
</reference>
<organism evidence="9 10">
    <name type="scientific">Metabacillus litoralis</name>
    <dbReference type="NCBI Taxonomy" id="152268"/>
    <lineage>
        <taxon>Bacteria</taxon>
        <taxon>Bacillati</taxon>
        <taxon>Bacillota</taxon>
        <taxon>Bacilli</taxon>
        <taxon>Bacillales</taxon>
        <taxon>Bacillaceae</taxon>
        <taxon>Metabacillus</taxon>
    </lineage>
</organism>
<feature type="domain" description="MgtC/SapB/SrpB/YhiD N-terminal" evidence="8">
    <location>
        <begin position="19"/>
        <end position="148"/>
    </location>
</feature>
<keyword evidence="3" id="KW-1003">Cell membrane</keyword>
<evidence type="ECO:0000256" key="5">
    <source>
        <dbReference type="ARBA" id="ARBA00022989"/>
    </source>
</evidence>
<keyword evidence="5 7" id="KW-1133">Transmembrane helix</keyword>
<sequence length="232" mass="26077">MNLLNFIDHDTYVMFTRIIIATILCGVIGLEREFKNHPAGFRTHLLVGIGSCLMMILSLYGFDDYIEGNNRVQFDPSRIPSYVISGIGFLGGGTILVKGATVRGLTTAASIWIVAGLGLIIGTGMYTLAIFTTTLVLMSLIFLNKLEKFMYVKKARRKMKVIVHSNKSTIDDVIKKLTSFDIDTNKVVMTSCRKVRDDYVTFYYQLDIDISSVTHTHLEKVLVEVDEVEKIF</sequence>
<evidence type="ECO:0000256" key="6">
    <source>
        <dbReference type="ARBA" id="ARBA00023136"/>
    </source>
</evidence>
<dbReference type="PANTHER" id="PTHR33778:SF1">
    <property type="entry name" value="MAGNESIUM TRANSPORTER YHID-RELATED"/>
    <property type="match status" value="1"/>
</dbReference>
<keyword evidence="6 7" id="KW-0472">Membrane</keyword>
<evidence type="ECO:0000256" key="1">
    <source>
        <dbReference type="ARBA" id="ARBA00004651"/>
    </source>
</evidence>
<proteinExistence type="inferred from homology"/>
<protein>
    <submittedName>
        <fullName evidence="9">MgtC/SapB family protein</fullName>
    </submittedName>
</protein>
<dbReference type="RefSeq" id="WP_146950481.1">
    <property type="nucleotide sequence ID" value="NZ_VOQF01000018.1"/>
</dbReference>
<evidence type="ECO:0000256" key="2">
    <source>
        <dbReference type="ARBA" id="ARBA00009298"/>
    </source>
</evidence>
<evidence type="ECO:0000256" key="7">
    <source>
        <dbReference type="SAM" id="Phobius"/>
    </source>
</evidence>
<dbReference type="GO" id="GO:0005886">
    <property type="term" value="C:plasma membrane"/>
    <property type="evidence" value="ECO:0007669"/>
    <property type="project" value="UniProtKB-SubCell"/>
</dbReference>
<comment type="subcellular location">
    <subcellularLocation>
        <location evidence="1">Cell membrane</location>
        <topology evidence="1">Multi-pass membrane protein</topology>
    </subcellularLocation>
</comment>
<dbReference type="Pfam" id="PF02308">
    <property type="entry name" value="MgtC"/>
    <property type="match status" value="1"/>
</dbReference>
<dbReference type="InterPro" id="IPR049177">
    <property type="entry name" value="MgtC_SapB_SrpB_YhiD_N"/>
</dbReference>
<keyword evidence="4 7" id="KW-0812">Transmembrane</keyword>
<dbReference type="InterPro" id="IPR003416">
    <property type="entry name" value="MgtC/SapB/SrpB/YhiD_fam"/>
</dbReference>
<dbReference type="OrthoDB" id="9811198at2"/>
<feature type="transmembrane region" description="Helical" evidence="7">
    <location>
        <begin position="12"/>
        <end position="30"/>
    </location>
</feature>
<name>A0A5C6VJS3_9BACI</name>
<dbReference type="AlphaFoldDB" id="A0A5C6VJS3"/>
<evidence type="ECO:0000256" key="3">
    <source>
        <dbReference type="ARBA" id="ARBA00022475"/>
    </source>
</evidence>
<evidence type="ECO:0000313" key="9">
    <source>
        <dbReference type="EMBL" id="TXC85567.1"/>
    </source>
</evidence>